<evidence type="ECO:0000313" key="3">
    <source>
        <dbReference type="Proteomes" id="UP000018201"/>
    </source>
</evidence>
<evidence type="ECO:0000256" key="1">
    <source>
        <dbReference type="SAM" id="MobiDB-lite"/>
    </source>
</evidence>
<dbReference type="OrthoDB" id="5586401at2759"/>
<dbReference type="VEuPathDB" id="ToxoDB:EPH_0076210"/>
<sequence length="155" mass="16126">MHSSSQDKFPRGQLGCSQGSGEGVKGTEGAAEEPKVGHPGSGGGLPTATSKPAEEGEAVSAARKNPHYGEDVDDKIEGTGCSEEYSKLQDCLDDTDNPSCLLLPLVDEITRTGESAKNNFISFSSAASAILSRAPKSLAFDVKPFLQQLPSAATR</sequence>
<gene>
    <name evidence="2" type="ORF">EPH_0076210</name>
</gene>
<dbReference type="Proteomes" id="UP000018201">
    <property type="component" value="Unassembled WGS sequence"/>
</dbReference>
<dbReference type="AlphaFoldDB" id="U6H6M2"/>
<name>U6H6M2_9EIME</name>
<protein>
    <submittedName>
        <fullName evidence="2">Uncharacterized protein</fullName>
    </submittedName>
</protein>
<keyword evidence="3" id="KW-1185">Reference proteome</keyword>
<proteinExistence type="predicted"/>
<organism evidence="2 3">
    <name type="scientific">Eimeria praecox</name>
    <dbReference type="NCBI Taxonomy" id="51316"/>
    <lineage>
        <taxon>Eukaryota</taxon>
        <taxon>Sar</taxon>
        <taxon>Alveolata</taxon>
        <taxon>Apicomplexa</taxon>
        <taxon>Conoidasida</taxon>
        <taxon>Coccidia</taxon>
        <taxon>Eucoccidiorida</taxon>
        <taxon>Eimeriorina</taxon>
        <taxon>Eimeriidae</taxon>
        <taxon>Eimeria</taxon>
    </lineage>
</organism>
<reference evidence="2" key="2">
    <citation type="submission" date="2013-10" db="EMBL/GenBank/DDBJ databases">
        <authorList>
            <person name="Aslett M."/>
        </authorList>
    </citation>
    <scope>NUCLEOTIDE SEQUENCE [LARGE SCALE GENOMIC DNA]</scope>
    <source>
        <strain evidence="2">Houghton</strain>
    </source>
</reference>
<evidence type="ECO:0000313" key="2">
    <source>
        <dbReference type="EMBL" id="CDI87517.1"/>
    </source>
</evidence>
<feature type="region of interest" description="Disordered" evidence="1">
    <location>
        <begin position="1"/>
        <end position="79"/>
    </location>
</feature>
<reference evidence="2" key="1">
    <citation type="submission" date="2013-10" db="EMBL/GenBank/DDBJ databases">
        <title>Genomic analysis of the causative agents of coccidiosis in chickens.</title>
        <authorList>
            <person name="Reid A.J."/>
            <person name="Blake D."/>
            <person name="Billington K."/>
            <person name="Browne H."/>
            <person name="Dunn M."/>
            <person name="Hung S."/>
            <person name="Kawahara F."/>
            <person name="Miranda-Saavedra D."/>
            <person name="Mourier T."/>
            <person name="Nagra H."/>
            <person name="Otto T.D."/>
            <person name="Rawlings N."/>
            <person name="Sanchez A."/>
            <person name="Sanders M."/>
            <person name="Subramaniam C."/>
            <person name="Tay Y."/>
            <person name="Dear P."/>
            <person name="Doerig C."/>
            <person name="Gruber A."/>
            <person name="Parkinson J."/>
            <person name="Shirley M."/>
            <person name="Wan K.L."/>
            <person name="Berriman M."/>
            <person name="Tomley F."/>
            <person name="Pain A."/>
        </authorList>
    </citation>
    <scope>NUCLEOTIDE SEQUENCE [LARGE SCALE GENOMIC DNA]</scope>
    <source>
        <strain evidence="2">Houghton</strain>
    </source>
</reference>
<dbReference type="EMBL" id="HG697673">
    <property type="protein sequence ID" value="CDI87517.1"/>
    <property type="molecule type" value="Genomic_DNA"/>
</dbReference>
<accession>U6H6M2</accession>